<dbReference type="AlphaFoldDB" id="A0A8J7PDQ8"/>
<dbReference type="Proteomes" id="UP000664277">
    <property type="component" value="Unassembled WGS sequence"/>
</dbReference>
<keyword evidence="1" id="KW-0808">Transferase</keyword>
<dbReference type="PANTHER" id="PTHR40036">
    <property type="entry name" value="MACROCIN O-METHYLTRANSFERASE"/>
    <property type="match status" value="1"/>
</dbReference>
<proteinExistence type="predicted"/>
<sequence>MKEANSAVDEQSSGSHDRNYSLYIELLKKVLVNSIYCDPHTASWGEAIYAEGVRLEGRDCPRDAHTMVGRKRLDNFQYCIETVIKENIPGDILEAGVWRGGCCILARALLKAHGDTSRRVYLADSFMGLPKPDSANYPLDSSLDLSIYPELAVSLSEVQNNFAKYDLLDNQVSFLKGWFKDTLQTNEIEKLAVLRLDGDLYESTIQALDGLYHKLSRGGFVIIDDYGAFEQCRMAVHQFRENRQITTPIVQIDWTGAYWRKE</sequence>
<organism evidence="1 2">
    <name type="scientific">Candidatus Obscuribacter phosphatis</name>
    <dbReference type="NCBI Taxonomy" id="1906157"/>
    <lineage>
        <taxon>Bacteria</taxon>
        <taxon>Bacillati</taxon>
        <taxon>Candidatus Melainabacteria</taxon>
        <taxon>Candidatus Obscuribacterales</taxon>
        <taxon>Candidatus Obscuribacteraceae</taxon>
        <taxon>Candidatus Obscuribacter</taxon>
    </lineage>
</organism>
<evidence type="ECO:0000313" key="1">
    <source>
        <dbReference type="EMBL" id="MBN8659813.1"/>
    </source>
</evidence>
<dbReference type="GO" id="GO:0032259">
    <property type="term" value="P:methylation"/>
    <property type="evidence" value="ECO:0007669"/>
    <property type="project" value="UniProtKB-KW"/>
</dbReference>
<comment type="caution">
    <text evidence="1">The sequence shown here is derived from an EMBL/GenBank/DDBJ whole genome shotgun (WGS) entry which is preliminary data.</text>
</comment>
<protein>
    <submittedName>
        <fullName evidence="1">TylF/MycF family methyltransferase</fullName>
    </submittedName>
</protein>
<dbReference type="SUPFAM" id="SSF53335">
    <property type="entry name" value="S-adenosyl-L-methionine-dependent methyltransferases"/>
    <property type="match status" value="1"/>
</dbReference>
<accession>A0A8J7PDQ8</accession>
<dbReference type="Pfam" id="PF05711">
    <property type="entry name" value="TylF"/>
    <property type="match status" value="1"/>
</dbReference>
<reference evidence="1" key="1">
    <citation type="submission" date="2021-02" db="EMBL/GenBank/DDBJ databases">
        <title>Genome-Resolved Metagenomics of a Microbial Community Performing Photosynthetic Biological Nutrient Removal.</title>
        <authorList>
            <person name="Mcdaniel E.A."/>
        </authorList>
    </citation>
    <scope>NUCLEOTIDE SEQUENCE</scope>
    <source>
        <strain evidence="1">UWPOB_OBS1</strain>
    </source>
</reference>
<keyword evidence="1" id="KW-0489">Methyltransferase</keyword>
<dbReference type="InterPro" id="IPR008884">
    <property type="entry name" value="TylF_MeTrfase"/>
</dbReference>
<gene>
    <name evidence="1" type="ORF">J0M35_05585</name>
</gene>
<name>A0A8J7PDQ8_9BACT</name>
<dbReference type="GO" id="GO:0008168">
    <property type="term" value="F:methyltransferase activity"/>
    <property type="evidence" value="ECO:0007669"/>
    <property type="project" value="UniProtKB-KW"/>
</dbReference>
<dbReference type="EMBL" id="JAFLCK010000005">
    <property type="protein sequence ID" value="MBN8659813.1"/>
    <property type="molecule type" value="Genomic_DNA"/>
</dbReference>
<dbReference type="PANTHER" id="PTHR40036:SF1">
    <property type="entry name" value="MACROCIN O-METHYLTRANSFERASE"/>
    <property type="match status" value="1"/>
</dbReference>
<dbReference type="Gene3D" id="3.40.50.150">
    <property type="entry name" value="Vaccinia Virus protein VP39"/>
    <property type="match status" value="1"/>
</dbReference>
<dbReference type="InterPro" id="IPR029063">
    <property type="entry name" value="SAM-dependent_MTases_sf"/>
</dbReference>
<evidence type="ECO:0000313" key="2">
    <source>
        <dbReference type="Proteomes" id="UP000664277"/>
    </source>
</evidence>